<protein>
    <submittedName>
        <fullName evidence="1">Uncharacterized protein</fullName>
    </submittedName>
</protein>
<name>A0A0A0PJA4_9CAUD</name>
<proteinExistence type="predicted"/>
<reference evidence="1 2" key="1">
    <citation type="journal article" date="2015" name="Appl. Environ. Microbiol.">
        <title>Effects of actin-like proteins encoded by two Bacillus pumilus phages on unstable lysogeny, revealed by genomic analysis.</title>
        <authorList>
            <person name="Yuan Y."/>
            <person name="Peng Q."/>
            <person name="Wu D."/>
            <person name="Kou Z."/>
            <person name="Wu Y."/>
            <person name="Liu P."/>
            <person name="Gao M."/>
        </authorList>
    </citation>
    <scope>NUCLEOTIDE SEQUENCE [LARGE SCALE GENOMIC DNA]</scope>
</reference>
<dbReference type="Gene3D" id="6.10.320.10">
    <property type="match status" value="1"/>
</dbReference>
<dbReference type="InterPro" id="IPR047741">
    <property type="entry name" value="DIP1984-like"/>
</dbReference>
<sequence length="173" mass="19937">MTKVYLFEALPLKNAISRKLHELVRERDDIAYVTARKDEEYEKPERTFAEVTKELNDVRDDYRKISLRIAATNSEATVETSTGTVYTIVEALELAKQLRAEASLLKRFGQSKKTERLPSYNSSEVEYKYAQFDPKSLKARGEEIEKFANSLSNAIERANHTHFISFGNADKYM</sequence>
<accession>A0A0A0PJA4</accession>
<dbReference type="Proteomes" id="UP000030233">
    <property type="component" value="Segment"/>
</dbReference>
<gene>
    <name evidence="1" type="ORF">Bp8pT_138</name>
</gene>
<dbReference type="EMBL" id="KJ010548">
    <property type="protein sequence ID" value="AHJ87779.1"/>
    <property type="molecule type" value="Genomic_DNA"/>
</dbReference>
<organism evidence="1 2">
    <name type="scientific">Bacillus phage Bp8p-T</name>
    <dbReference type="NCBI Taxonomy" id="1445811"/>
    <lineage>
        <taxon>Viruses</taxon>
        <taxon>Duplodnaviria</taxon>
        <taxon>Heunggongvirae</taxon>
        <taxon>Uroviricota</taxon>
        <taxon>Caudoviricetes</taxon>
        <taxon>Herelleviridae</taxon>
        <taxon>Bastillevirinae</taxon>
        <taxon>Agatevirus</taxon>
        <taxon>Agatevirus Bp8pC</taxon>
    </lineage>
</organism>
<evidence type="ECO:0000313" key="2">
    <source>
        <dbReference type="Proteomes" id="UP000030233"/>
    </source>
</evidence>
<evidence type="ECO:0000313" key="1">
    <source>
        <dbReference type="EMBL" id="AHJ87779.1"/>
    </source>
</evidence>
<dbReference type="Pfam" id="PF20935">
    <property type="entry name" value="DUF6847"/>
    <property type="match status" value="1"/>
</dbReference>